<evidence type="ECO:0000256" key="8">
    <source>
        <dbReference type="ARBA" id="ARBA00022737"/>
    </source>
</evidence>
<evidence type="ECO:0000256" key="11">
    <source>
        <dbReference type="ARBA" id="ARBA00022825"/>
    </source>
</evidence>
<keyword evidence="12" id="KW-0346">Stress response</keyword>
<feature type="region of interest" description="Disordered" evidence="14">
    <location>
        <begin position="65"/>
        <end position="87"/>
    </location>
</feature>
<dbReference type="PROSITE" id="PS50106">
    <property type="entry name" value="PDZ"/>
    <property type="match status" value="1"/>
</dbReference>
<comment type="catalytic activity">
    <reaction evidence="1">
        <text>Acts on substrates that are at least partially unfolded. The cleavage site P1 residue is normally between a pair of hydrophobic residues, such as Val-|-Val.</text>
        <dbReference type="EC" id="3.4.21.107"/>
    </reaction>
</comment>
<dbReference type="Gene3D" id="2.30.42.10">
    <property type="match status" value="2"/>
</dbReference>
<dbReference type="GO" id="GO:0004252">
    <property type="term" value="F:serine-type endopeptidase activity"/>
    <property type="evidence" value="ECO:0007669"/>
    <property type="project" value="InterPro"/>
</dbReference>
<evidence type="ECO:0000256" key="9">
    <source>
        <dbReference type="ARBA" id="ARBA00022764"/>
    </source>
</evidence>
<dbReference type="EMBL" id="UOFO01000134">
    <property type="protein sequence ID" value="VAW87885.1"/>
    <property type="molecule type" value="Genomic_DNA"/>
</dbReference>
<dbReference type="SMART" id="SM00228">
    <property type="entry name" value="PDZ"/>
    <property type="match status" value="2"/>
</dbReference>
<dbReference type="SUPFAM" id="SSF50494">
    <property type="entry name" value="Trypsin-like serine proteases"/>
    <property type="match status" value="1"/>
</dbReference>
<dbReference type="PANTHER" id="PTHR22939">
    <property type="entry name" value="SERINE PROTEASE FAMILY S1C HTRA-RELATED"/>
    <property type="match status" value="1"/>
</dbReference>
<dbReference type="EC" id="3.4.21.107" evidence="4"/>
<evidence type="ECO:0000256" key="1">
    <source>
        <dbReference type="ARBA" id="ARBA00001772"/>
    </source>
</evidence>
<dbReference type="InterPro" id="IPR001940">
    <property type="entry name" value="Peptidase_S1C"/>
</dbReference>
<proteinExistence type="inferred from homology"/>
<feature type="domain" description="PDZ" evidence="15">
    <location>
        <begin position="280"/>
        <end position="366"/>
    </location>
</feature>
<protein>
    <recommendedName>
        <fullName evidence="5">Probable periplasmic serine endoprotease DegP-like</fullName>
        <ecNumber evidence="4">3.4.21.107</ecNumber>
    </recommendedName>
    <alternativeName>
        <fullName evidence="13">Protease Do</fullName>
    </alternativeName>
</protein>
<dbReference type="PANTHER" id="PTHR22939:SF130">
    <property type="entry name" value="PERIPLASMIC SERINE ENDOPROTEASE DEGP-LIKE-RELATED"/>
    <property type="match status" value="1"/>
</dbReference>
<evidence type="ECO:0000256" key="12">
    <source>
        <dbReference type="ARBA" id="ARBA00023016"/>
    </source>
</evidence>
<evidence type="ECO:0000256" key="5">
    <source>
        <dbReference type="ARBA" id="ARBA00013958"/>
    </source>
</evidence>
<dbReference type="Pfam" id="PF13180">
    <property type="entry name" value="PDZ_2"/>
    <property type="match status" value="2"/>
</dbReference>
<evidence type="ECO:0000256" key="10">
    <source>
        <dbReference type="ARBA" id="ARBA00022801"/>
    </source>
</evidence>
<comment type="subcellular location">
    <subcellularLocation>
        <location evidence="2">Periplasm</location>
    </subcellularLocation>
</comment>
<dbReference type="Gene3D" id="2.40.10.120">
    <property type="match status" value="1"/>
</dbReference>
<dbReference type="InterPro" id="IPR036034">
    <property type="entry name" value="PDZ_sf"/>
</dbReference>
<keyword evidence="9" id="KW-0574">Periplasm</keyword>
<name>A0A3B0Z3J0_9ZZZZ</name>
<reference evidence="16" key="1">
    <citation type="submission" date="2018-06" db="EMBL/GenBank/DDBJ databases">
        <authorList>
            <person name="Zhirakovskaya E."/>
        </authorList>
    </citation>
    <scope>NUCLEOTIDE SEQUENCE</scope>
</reference>
<accession>A0A3B0Z3J0</accession>
<evidence type="ECO:0000256" key="4">
    <source>
        <dbReference type="ARBA" id="ARBA00013035"/>
    </source>
</evidence>
<dbReference type="Pfam" id="PF13365">
    <property type="entry name" value="Trypsin_2"/>
    <property type="match status" value="1"/>
</dbReference>
<keyword evidence="11" id="KW-0720">Serine protease</keyword>
<comment type="similarity">
    <text evidence="3">Belongs to the peptidase S1C family.</text>
</comment>
<dbReference type="InterPro" id="IPR009003">
    <property type="entry name" value="Peptidase_S1_PA"/>
</dbReference>
<organism evidence="16">
    <name type="scientific">hydrothermal vent metagenome</name>
    <dbReference type="NCBI Taxonomy" id="652676"/>
    <lineage>
        <taxon>unclassified sequences</taxon>
        <taxon>metagenomes</taxon>
        <taxon>ecological metagenomes</taxon>
    </lineage>
</organism>
<evidence type="ECO:0000256" key="14">
    <source>
        <dbReference type="SAM" id="MobiDB-lite"/>
    </source>
</evidence>
<dbReference type="GO" id="GO:0042597">
    <property type="term" value="C:periplasmic space"/>
    <property type="evidence" value="ECO:0007669"/>
    <property type="project" value="UniProtKB-SubCell"/>
</dbReference>
<evidence type="ECO:0000256" key="13">
    <source>
        <dbReference type="ARBA" id="ARBA00032850"/>
    </source>
</evidence>
<dbReference type="InterPro" id="IPR011782">
    <property type="entry name" value="Pept_S1C_Do"/>
</dbReference>
<evidence type="ECO:0000259" key="15">
    <source>
        <dbReference type="PROSITE" id="PS50106"/>
    </source>
</evidence>
<dbReference type="NCBIfam" id="TIGR02037">
    <property type="entry name" value="degP_htrA_DO"/>
    <property type="match status" value="1"/>
</dbReference>
<evidence type="ECO:0000256" key="3">
    <source>
        <dbReference type="ARBA" id="ARBA00010541"/>
    </source>
</evidence>
<evidence type="ECO:0000256" key="7">
    <source>
        <dbReference type="ARBA" id="ARBA00022729"/>
    </source>
</evidence>
<dbReference type="SUPFAM" id="SSF50156">
    <property type="entry name" value="PDZ domain-like"/>
    <property type="match status" value="2"/>
</dbReference>
<feature type="compositionally biased region" description="Basic residues" evidence="14">
    <location>
        <begin position="68"/>
        <end position="79"/>
    </location>
</feature>
<dbReference type="InterPro" id="IPR001478">
    <property type="entry name" value="PDZ"/>
</dbReference>
<dbReference type="PRINTS" id="PR00834">
    <property type="entry name" value="PROTEASES2C"/>
</dbReference>
<keyword evidence="7" id="KW-0732">Signal</keyword>
<dbReference type="GO" id="GO:0006508">
    <property type="term" value="P:proteolysis"/>
    <property type="evidence" value="ECO:0007669"/>
    <property type="project" value="UniProtKB-KW"/>
</dbReference>
<keyword evidence="6 16" id="KW-0645">Protease</keyword>
<evidence type="ECO:0000256" key="6">
    <source>
        <dbReference type="ARBA" id="ARBA00022670"/>
    </source>
</evidence>
<dbReference type="FunFam" id="2.40.10.120:FF:000007">
    <property type="entry name" value="Periplasmic serine endoprotease DegP-like"/>
    <property type="match status" value="1"/>
</dbReference>
<gene>
    <name evidence="16" type="ORF">MNBD_GAMMA16-639</name>
</gene>
<dbReference type="AlphaFoldDB" id="A0A3B0Z3J0"/>
<sequence>MSMKGKGKGAHHWTLSNFSILRSTSLLGFLVFFILVLSTPVVAVALPDFVSVVDKVSSAVVNISTTQKPKKRKSTRPHGRMPSFPEGSPFDDLFKRFDDDLKFNRRAPKSLGSGFIISADGYVLTNHHVIRDADEIIVKLSDRRELLATVVGSDERSDVALLKLDAKDLPVVKMGDSNELRVGEWVLAIGSPFDFDHTVTSGIVSALSRSLPNDNYVPFIQTDVAINPGNSGGPLLNLKGEVVGINAQIYSRTGGFMGLSFTIPISLAMDVVEQIRTNGRVSRGWLGVFIQDVTRELAESFGMPRPEGALVSRVIKDSPAEGAGIKVGDVIIRFNDKLIINSSALPPIVGITNIGKSVPVVVVRDGSQVTLDTLLGELPEEDKIASLGNMEKAPKDLQPNRLKIKVKNLTVEQRADLQIAKGGVVILDVAPGPAFQSGLLSDDVIMQIDNENVKDTDHFEQMVKALPENKNIAVLIQRQSGAVFLALKIKK</sequence>
<dbReference type="CDD" id="cd10839">
    <property type="entry name" value="cpPDZ1_DegP-like"/>
    <property type="match status" value="1"/>
</dbReference>
<evidence type="ECO:0000256" key="2">
    <source>
        <dbReference type="ARBA" id="ARBA00004418"/>
    </source>
</evidence>
<keyword evidence="10" id="KW-0378">Hydrolase</keyword>
<evidence type="ECO:0000313" key="16">
    <source>
        <dbReference type="EMBL" id="VAW87885.1"/>
    </source>
</evidence>
<keyword evidence="8" id="KW-0677">Repeat</keyword>